<dbReference type="InterPro" id="IPR003593">
    <property type="entry name" value="AAA+_ATPase"/>
</dbReference>
<dbReference type="SMR" id="A0ABC7ZIY4"/>
<dbReference type="AlphaFoldDB" id="A0ABC7ZIY4"/>
<reference evidence="6 7" key="1">
    <citation type="journal article" date="2012" name="J. Bacteriol.">
        <title>Draft Genome Sequences of Four Axenic Mycoplasma genitalium Strains Isolated from Denmark, Japan, and Australia.</title>
        <authorList>
            <person name="McGowin C.L."/>
            <person name="Ma L."/>
            <person name="Jensen J.S."/>
            <person name="Mancuso M.M."/>
            <person name="Hamasuna R."/>
            <person name="Adegboye D."/>
            <person name="Martin D.H."/>
        </authorList>
    </citation>
    <scope>NUCLEOTIDE SEQUENCE [LARGE SCALE GENOMIC DNA]</scope>
    <source>
        <strain evidence="6 7">M6320</strain>
    </source>
</reference>
<dbReference type="GeneID" id="99647168"/>
<accession>A0ABC7ZIY4</accession>
<dbReference type="InterPro" id="IPR027417">
    <property type="entry name" value="P-loop_NTPase"/>
</dbReference>
<name>A0ABC7ZIY4_MYCGT</name>
<sequence length="245" mass="28006">MENKPILSFEKVSIIYKKAPLLQNISFKVMAKENVCLLGKSGVGKSSLLNSVTNTKIVKSGLVYFDGVASNKKEYKKLKKQCSYLDQIPNLIDTDYVYEAILRSAKQKLTWLQKLICFEPKWIKDKILAILKEVNLNDYVSCIIKDLSAGQKQRVEIAKLFFKSPKLLLVDEPTTGLDPLTASKIMDLITDFVKREKITLVFVTHDIDLALKYSTRIIALKNHALVLDRLTEKLTKEQLYKIYDN</sequence>
<dbReference type="Gene3D" id="3.40.50.300">
    <property type="entry name" value="P-loop containing nucleotide triphosphate hydrolases"/>
    <property type="match status" value="1"/>
</dbReference>
<protein>
    <submittedName>
        <fullName evidence="6">Phosphonate ABC transporter ATP-binding protein</fullName>
    </submittedName>
</protein>
<proteinExistence type="inferred from homology"/>
<dbReference type="RefSeq" id="WP_010869409.1">
    <property type="nucleotide sequence ID" value="NC_018497.1"/>
</dbReference>
<evidence type="ECO:0000256" key="4">
    <source>
        <dbReference type="ARBA" id="ARBA00022840"/>
    </source>
</evidence>
<evidence type="ECO:0000259" key="5">
    <source>
        <dbReference type="PROSITE" id="PS50893"/>
    </source>
</evidence>
<gene>
    <name evidence="6" type="ORF">CM1_01755</name>
</gene>
<dbReference type="Pfam" id="PF00005">
    <property type="entry name" value="ABC_tran"/>
    <property type="match status" value="1"/>
</dbReference>
<dbReference type="PANTHER" id="PTHR42734">
    <property type="entry name" value="METAL TRANSPORT SYSTEM ATP-BINDING PROTEIN TM_0124-RELATED"/>
    <property type="match status" value="1"/>
</dbReference>
<comment type="similarity">
    <text evidence="1">Belongs to the ABC transporter superfamily.</text>
</comment>
<dbReference type="PROSITE" id="PS00211">
    <property type="entry name" value="ABC_TRANSPORTER_1"/>
    <property type="match status" value="1"/>
</dbReference>
<keyword evidence="3" id="KW-0547">Nucleotide-binding</keyword>
<dbReference type="EMBL" id="CP003772">
    <property type="protein sequence ID" value="AFQ04117.1"/>
    <property type="molecule type" value="Genomic_DNA"/>
</dbReference>
<feature type="domain" description="ABC transporter" evidence="5">
    <location>
        <begin position="7"/>
        <end position="245"/>
    </location>
</feature>
<evidence type="ECO:0000313" key="7">
    <source>
        <dbReference type="Proteomes" id="UP000005254"/>
    </source>
</evidence>
<dbReference type="Proteomes" id="UP000005254">
    <property type="component" value="Chromosome"/>
</dbReference>
<evidence type="ECO:0000313" key="6">
    <source>
        <dbReference type="EMBL" id="AFQ04117.1"/>
    </source>
</evidence>
<dbReference type="InterPro" id="IPR017871">
    <property type="entry name" value="ABC_transporter-like_CS"/>
</dbReference>
<dbReference type="InterPro" id="IPR003439">
    <property type="entry name" value="ABC_transporter-like_ATP-bd"/>
</dbReference>
<evidence type="ECO:0000256" key="1">
    <source>
        <dbReference type="ARBA" id="ARBA00005417"/>
    </source>
</evidence>
<dbReference type="KEGG" id="mgx:CM1_01755"/>
<evidence type="ECO:0000256" key="2">
    <source>
        <dbReference type="ARBA" id="ARBA00022448"/>
    </source>
</evidence>
<dbReference type="InterPro" id="IPR050153">
    <property type="entry name" value="Metal_Ion_Import_ABC"/>
</dbReference>
<dbReference type="GO" id="GO:0005524">
    <property type="term" value="F:ATP binding"/>
    <property type="evidence" value="ECO:0007669"/>
    <property type="project" value="UniProtKB-KW"/>
</dbReference>
<keyword evidence="2" id="KW-0813">Transport</keyword>
<keyword evidence="4 6" id="KW-0067">ATP-binding</keyword>
<dbReference type="PANTHER" id="PTHR42734:SF6">
    <property type="entry name" value="MOLYBDATE IMPORT ATP-BINDING PROTEIN MOLC"/>
    <property type="match status" value="1"/>
</dbReference>
<dbReference type="SMART" id="SM00382">
    <property type="entry name" value="AAA"/>
    <property type="match status" value="1"/>
</dbReference>
<dbReference type="SUPFAM" id="SSF52540">
    <property type="entry name" value="P-loop containing nucleoside triphosphate hydrolases"/>
    <property type="match status" value="1"/>
</dbReference>
<evidence type="ECO:0000256" key="3">
    <source>
        <dbReference type="ARBA" id="ARBA00022741"/>
    </source>
</evidence>
<organism evidence="6 7">
    <name type="scientific">Mycoplasmoides genitalium M6320</name>
    <dbReference type="NCBI Taxonomy" id="662945"/>
    <lineage>
        <taxon>Bacteria</taxon>
        <taxon>Bacillati</taxon>
        <taxon>Mycoplasmatota</taxon>
        <taxon>Mycoplasmoidales</taxon>
        <taxon>Mycoplasmoidaceae</taxon>
        <taxon>Mycoplasmoides</taxon>
    </lineage>
</organism>
<dbReference type="PROSITE" id="PS50893">
    <property type="entry name" value="ABC_TRANSPORTER_2"/>
    <property type="match status" value="1"/>
</dbReference>